<evidence type="ECO:0000313" key="1">
    <source>
        <dbReference type="EMBL" id="GBM25624.1"/>
    </source>
</evidence>
<evidence type="ECO:0000313" key="2">
    <source>
        <dbReference type="Proteomes" id="UP000499080"/>
    </source>
</evidence>
<dbReference type="EMBL" id="BGPR01000542">
    <property type="protein sequence ID" value="GBM25624.1"/>
    <property type="molecule type" value="Genomic_DNA"/>
</dbReference>
<name>A0A4Y2ECQ6_ARAVE</name>
<organism evidence="1 2">
    <name type="scientific">Araneus ventricosus</name>
    <name type="common">Orbweaver spider</name>
    <name type="synonym">Epeira ventricosa</name>
    <dbReference type="NCBI Taxonomy" id="182803"/>
    <lineage>
        <taxon>Eukaryota</taxon>
        <taxon>Metazoa</taxon>
        <taxon>Ecdysozoa</taxon>
        <taxon>Arthropoda</taxon>
        <taxon>Chelicerata</taxon>
        <taxon>Arachnida</taxon>
        <taxon>Araneae</taxon>
        <taxon>Araneomorphae</taxon>
        <taxon>Entelegynae</taxon>
        <taxon>Araneoidea</taxon>
        <taxon>Araneidae</taxon>
        <taxon>Araneus</taxon>
    </lineage>
</organism>
<comment type="caution">
    <text evidence="1">The sequence shown here is derived from an EMBL/GenBank/DDBJ whole genome shotgun (WGS) entry which is preliminary data.</text>
</comment>
<gene>
    <name evidence="1" type="ORF">AVEN_82743_1</name>
</gene>
<accession>A0A4Y2ECQ6</accession>
<protein>
    <submittedName>
        <fullName evidence="1">Uncharacterized protein</fullName>
    </submittedName>
</protein>
<dbReference type="Proteomes" id="UP000499080">
    <property type="component" value="Unassembled WGS sequence"/>
</dbReference>
<sequence length="108" mass="11906">MPLSKETRTCLIKLCFHDLGGSVAWLLEVVLRNLLPFGICSISPFLRRVHNLQQSAGNILRSRSIVLMASDVLSYTDISPELSSHPNAPTMSACVPSNLGMHNPRCFL</sequence>
<reference evidence="1 2" key="1">
    <citation type="journal article" date="2019" name="Sci. Rep.">
        <title>Orb-weaving spider Araneus ventricosus genome elucidates the spidroin gene catalogue.</title>
        <authorList>
            <person name="Kono N."/>
            <person name="Nakamura H."/>
            <person name="Ohtoshi R."/>
            <person name="Moran D.A.P."/>
            <person name="Shinohara A."/>
            <person name="Yoshida Y."/>
            <person name="Fujiwara M."/>
            <person name="Mori M."/>
            <person name="Tomita M."/>
            <person name="Arakawa K."/>
        </authorList>
    </citation>
    <scope>NUCLEOTIDE SEQUENCE [LARGE SCALE GENOMIC DNA]</scope>
</reference>
<proteinExistence type="predicted"/>
<keyword evidence="2" id="KW-1185">Reference proteome</keyword>
<dbReference type="AlphaFoldDB" id="A0A4Y2ECQ6"/>